<dbReference type="InterPro" id="IPR002347">
    <property type="entry name" value="SDR_fam"/>
</dbReference>
<protein>
    <submittedName>
        <fullName evidence="2">NAD(P)-binding protein</fullName>
    </submittedName>
</protein>
<sequence>MVHISLIQQSNAQVDEFSAPRVAVFVGGTSGIGKITLAEISGFGFGFTAYVVGRKVSEESFNNFAEELRHDNAKANIVWVEGEVSLLSEVKRVCDHIKTLESTIDLLFMTTGYAPFMGRAATSEGVDISHALEYYSRICFVENLLPQLRASGSARVISVNSGGMETHHGFNVDDLQLKNAGLLWVAYTKIHNGVMCTLTLERLAEKNENHDIVFIHSHPHIVRTGNLYRSWNPGSWGLWFATWFIDPLLMLIAYTFKESAERHLYLVTSGRFGGNGPKIPDIAGTTTRGQLKGGLFLANHKCDTVKNEKELVKLRSMAQNKVWDTTYDIIGPYIA</sequence>
<gene>
    <name evidence="2" type="ORF">BU24DRAFT_488615</name>
</gene>
<dbReference type="EMBL" id="ML978066">
    <property type="protein sequence ID" value="KAF2022399.1"/>
    <property type="molecule type" value="Genomic_DNA"/>
</dbReference>
<keyword evidence="3" id="KW-1185">Reference proteome</keyword>
<dbReference type="OrthoDB" id="2898509at2759"/>
<dbReference type="PANTHER" id="PTHR47534">
    <property type="entry name" value="YALI0E05731P"/>
    <property type="match status" value="1"/>
</dbReference>
<organism evidence="2 3">
    <name type="scientific">Aaosphaeria arxii CBS 175.79</name>
    <dbReference type="NCBI Taxonomy" id="1450172"/>
    <lineage>
        <taxon>Eukaryota</taxon>
        <taxon>Fungi</taxon>
        <taxon>Dikarya</taxon>
        <taxon>Ascomycota</taxon>
        <taxon>Pezizomycotina</taxon>
        <taxon>Dothideomycetes</taxon>
        <taxon>Pleosporomycetidae</taxon>
        <taxon>Pleosporales</taxon>
        <taxon>Pleosporales incertae sedis</taxon>
        <taxon>Aaosphaeria</taxon>
    </lineage>
</organism>
<proteinExistence type="predicted"/>
<dbReference type="InterPro" id="IPR052228">
    <property type="entry name" value="Sec_Metab_Biosynth_Oxidored"/>
</dbReference>
<dbReference type="GO" id="GO:0016491">
    <property type="term" value="F:oxidoreductase activity"/>
    <property type="evidence" value="ECO:0007669"/>
    <property type="project" value="UniProtKB-KW"/>
</dbReference>
<dbReference type="GeneID" id="54290959"/>
<dbReference type="RefSeq" id="XP_033390738.1">
    <property type="nucleotide sequence ID" value="XM_033533562.1"/>
</dbReference>
<dbReference type="SUPFAM" id="SSF51735">
    <property type="entry name" value="NAD(P)-binding Rossmann-fold domains"/>
    <property type="match status" value="1"/>
</dbReference>
<dbReference type="InterPro" id="IPR036291">
    <property type="entry name" value="NAD(P)-bd_dom_sf"/>
</dbReference>
<evidence type="ECO:0000256" key="1">
    <source>
        <dbReference type="ARBA" id="ARBA00023002"/>
    </source>
</evidence>
<dbReference type="AlphaFoldDB" id="A0A6A5YAL3"/>
<accession>A0A6A5YAL3</accession>
<dbReference type="PANTHER" id="PTHR47534:SF3">
    <property type="entry name" value="ALCOHOL DEHYDROGENASE-LIKE C-TERMINAL DOMAIN-CONTAINING PROTEIN"/>
    <property type="match status" value="1"/>
</dbReference>
<dbReference type="Gene3D" id="3.40.50.720">
    <property type="entry name" value="NAD(P)-binding Rossmann-like Domain"/>
    <property type="match status" value="1"/>
</dbReference>
<evidence type="ECO:0000313" key="2">
    <source>
        <dbReference type="EMBL" id="KAF2022399.1"/>
    </source>
</evidence>
<keyword evidence="1" id="KW-0560">Oxidoreductase</keyword>
<dbReference type="Proteomes" id="UP000799778">
    <property type="component" value="Unassembled WGS sequence"/>
</dbReference>
<evidence type="ECO:0000313" key="3">
    <source>
        <dbReference type="Proteomes" id="UP000799778"/>
    </source>
</evidence>
<name>A0A6A5YAL3_9PLEO</name>
<dbReference type="Pfam" id="PF00106">
    <property type="entry name" value="adh_short"/>
    <property type="match status" value="1"/>
</dbReference>
<reference evidence="2" key="1">
    <citation type="journal article" date="2020" name="Stud. Mycol.">
        <title>101 Dothideomycetes genomes: a test case for predicting lifestyles and emergence of pathogens.</title>
        <authorList>
            <person name="Haridas S."/>
            <person name="Albert R."/>
            <person name="Binder M."/>
            <person name="Bloem J."/>
            <person name="Labutti K."/>
            <person name="Salamov A."/>
            <person name="Andreopoulos B."/>
            <person name="Baker S."/>
            <person name="Barry K."/>
            <person name="Bills G."/>
            <person name="Bluhm B."/>
            <person name="Cannon C."/>
            <person name="Castanera R."/>
            <person name="Culley D."/>
            <person name="Daum C."/>
            <person name="Ezra D."/>
            <person name="Gonzalez J."/>
            <person name="Henrissat B."/>
            <person name="Kuo A."/>
            <person name="Liang C."/>
            <person name="Lipzen A."/>
            <person name="Lutzoni F."/>
            <person name="Magnuson J."/>
            <person name="Mondo S."/>
            <person name="Nolan M."/>
            <person name="Ohm R."/>
            <person name="Pangilinan J."/>
            <person name="Park H.-J."/>
            <person name="Ramirez L."/>
            <person name="Alfaro M."/>
            <person name="Sun H."/>
            <person name="Tritt A."/>
            <person name="Yoshinaga Y."/>
            <person name="Zwiers L.-H."/>
            <person name="Turgeon B."/>
            <person name="Goodwin S."/>
            <person name="Spatafora J."/>
            <person name="Crous P."/>
            <person name="Grigoriev I."/>
        </authorList>
    </citation>
    <scope>NUCLEOTIDE SEQUENCE</scope>
    <source>
        <strain evidence="2">CBS 175.79</strain>
    </source>
</reference>